<protein>
    <submittedName>
        <fullName evidence="2">Uncharacterized protein</fullName>
    </submittedName>
</protein>
<organism evidence="2 3">
    <name type="scientific">Coprococcus catus GD/7</name>
    <dbReference type="NCBI Taxonomy" id="717962"/>
    <lineage>
        <taxon>Bacteria</taxon>
        <taxon>Bacillati</taxon>
        <taxon>Bacillota</taxon>
        <taxon>Clostridia</taxon>
        <taxon>Lachnospirales</taxon>
        <taxon>Lachnospiraceae</taxon>
        <taxon>Coprococcus</taxon>
    </lineage>
</organism>
<dbReference type="KEGG" id="cct:CC1_19790"/>
<evidence type="ECO:0000313" key="2">
    <source>
        <dbReference type="EMBL" id="CBK80707.1"/>
    </source>
</evidence>
<evidence type="ECO:0000256" key="1">
    <source>
        <dbReference type="SAM" id="Phobius"/>
    </source>
</evidence>
<dbReference type="STRING" id="717962.CC1_19790"/>
<dbReference type="Proteomes" id="UP000008798">
    <property type="component" value="Chromosome"/>
</dbReference>
<proteinExistence type="predicted"/>
<dbReference type="AlphaFoldDB" id="D4J8N6"/>
<dbReference type="EMBL" id="FP929038">
    <property type="protein sequence ID" value="CBK80707.1"/>
    <property type="molecule type" value="Genomic_DNA"/>
</dbReference>
<feature type="transmembrane region" description="Helical" evidence="1">
    <location>
        <begin position="7"/>
        <end position="27"/>
    </location>
</feature>
<reference evidence="2 3" key="1">
    <citation type="submission" date="2010-03" db="EMBL/GenBank/DDBJ databases">
        <title>The genome sequence of Coprococcus catus GD/7.</title>
        <authorList>
            <consortium name="metaHIT consortium -- http://www.metahit.eu/"/>
            <person name="Pajon A."/>
            <person name="Turner K."/>
            <person name="Parkhill J."/>
            <person name="Duncan S."/>
            <person name="Flint H."/>
        </authorList>
    </citation>
    <scope>NUCLEOTIDE SEQUENCE [LARGE SCALE GENOMIC DNA]</scope>
    <source>
        <strain evidence="2 3">GD/7</strain>
    </source>
</reference>
<keyword evidence="1" id="KW-0812">Transmembrane</keyword>
<name>D4J8N6_9FIRM</name>
<reference evidence="2 3" key="2">
    <citation type="submission" date="2010-03" db="EMBL/GenBank/DDBJ databases">
        <authorList>
            <person name="Pajon A."/>
        </authorList>
    </citation>
    <scope>NUCLEOTIDE SEQUENCE [LARGE SCALE GENOMIC DNA]</scope>
    <source>
        <strain evidence="2 3">GD/7</strain>
    </source>
</reference>
<keyword evidence="1" id="KW-0472">Membrane</keyword>
<evidence type="ECO:0000313" key="3">
    <source>
        <dbReference type="Proteomes" id="UP000008798"/>
    </source>
</evidence>
<keyword evidence="1" id="KW-1133">Transmembrane helix</keyword>
<sequence>MKRKALSWIGYILIGIVIQCIATIHMYHVRGFIAIGGELLILPLMLVIRATIEDFLEEWRDSNEQF</sequence>
<dbReference type="RefSeq" id="WP_015514275.1">
    <property type="nucleotide sequence ID" value="NC_021009.1"/>
</dbReference>
<feature type="transmembrane region" description="Helical" evidence="1">
    <location>
        <begin position="33"/>
        <end position="52"/>
    </location>
</feature>
<accession>D4J8N6</accession>
<dbReference type="HOGENOM" id="CLU_2823732_0_0_9"/>
<gene>
    <name evidence="2" type="ORF">CC1_19790</name>
</gene>